<keyword evidence="5" id="KW-1185">Reference proteome</keyword>
<protein>
    <submittedName>
        <fullName evidence="4">Uncharacterized protein</fullName>
    </submittedName>
</protein>
<dbReference type="OrthoDB" id="214950at2759"/>
<gene>
    <name evidence="4" type="ORF">TrLO_g8196</name>
</gene>
<organism evidence="4 5">
    <name type="scientific">Triparma laevis f. longispina</name>
    <dbReference type="NCBI Taxonomy" id="1714387"/>
    <lineage>
        <taxon>Eukaryota</taxon>
        <taxon>Sar</taxon>
        <taxon>Stramenopiles</taxon>
        <taxon>Ochrophyta</taxon>
        <taxon>Bolidophyceae</taxon>
        <taxon>Parmales</taxon>
        <taxon>Triparmaceae</taxon>
        <taxon>Triparma</taxon>
    </lineage>
</organism>
<feature type="transmembrane region" description="Helical" evidence="2">
    <location>
        <begin position="932"/>
        <end position="951"/>
    </location>
</feature>
<name>A0A9W6ZA38_9STRA</name>
<dbReference type="AlphaFoldDB" id="A0A9W6ZA38"/>
<comment type="caution">
    <text evidence="4">The sequence shown here is derived from an EMBL/GenBank/DDBJ whole genome shotgun (WGS) entry which is preliminary data.</text>
</comment>
<dbReference type="InterPro" id="IPR023393">
    <property type="entry name" value="START-like_dom_sf"/>
</dbReference>
<dbReference type="Gene3D" id="3.30.530.20">
    <property type="match status" value="1"/>
</dbReference>
<feature type="transmembrane region" description="Helical" evidence="2">
    <location>
        <begin position="86"/>
        <end position="107"/>
    </location>
</feature>
<evidence type="ECO:0000256" key="2">
    <source>
        <dbReference type="SAM" id="Phobius"/>
    </source>
</evidence>
<proteinExistence type="predicted"/>
<evidence type="ECO:0000313" key="5">
    <source>
        <dbReference type="Proteomes" id="UP001165122"/>
    </source>
</evidence>
<dbReference type="EMBL" id="BRXW01000358">
    <property type="protein sequence ID" value="GMH47572.1"/>
    <property type="molecule type" value="Genomic_DNA"/>
</dbReference>
<feature type="transmembrane region" description="Helical" evidence="2">
    <location>
        <begin position="235"/>
        <end position="254"/>
    </location>
</feature>
<keyword evidence="2" id="KW-1133">Transmembrane helix</keyword>
<evidence type="ECO:0000313" key="4">
    <source>
        <dbReference type="EMBL" id="GMH47572.1"/>
    </source>
</evidence>
<feature type="signal peptide" evidence="3">
    <location>
        <begin position="1"/>
        <end position="22"/>
    </location>
</feature>
<accession>A0A9W6ZA38</accession>
<evidence type="ECO:0000256" key="1">
    <source>
        <dbReference type="SAM" id="MobiDB-lite"/>
    </source>
</evidence>
<feature type="region of interest" description="Disordered" evidence="1">
    <location>
        <begin position="834"/>
        <end position="914"/>
    </location>
</feature>
<keyword evidence="2" id="KW-0472">Membrane</keyword>
<feature type="transmembrane region" description="Helical" evidence="2">
    <location>
        <begin position="167"/>
        <end position="185"/>
    </location>
</feature>
<dbReference type="SUPFAM" id="SSF55961">
    <property type="entry name" value="Bet v1-like"/>
    <property type="match status" value="1"/>
</dbReference>
<feature type="chain" id="PRO_5040752207" evidence="3">
    <location>
        <begin position="23"/>
        <end position="978"/>
    </location>
</feature>
<evidence type="ECO:0000256" key="3">
    <source>
        <dbReference type="SAM" id="SignalP"/>
    </source>
</evidence>
<feature type="transmembrane region" description="Helical" evidence="2">
    <location>
        <begin position="127"/>
        <end position="147"/>
    </location>
</feature>
<feature type="compositionally biased region" description="Gly residues" evidence="1">
    <location>
        <begin position="899"/>
        <end position="909"/>
    </location>
</feature>
<keyword evidence="2" id="KW-0812">Transmembrane</keyword>
<reference evidence="5" key="1">
    <citation type="journal article" date="2023" name="Commun. Biol.">
        <title>Genome analysis of Parmales, the sister group of diatoms, reveals the evolutionary specialization of diatoms from phago-mixotrophs to photoautotrophs.</title>
        <authorList>
            <person name="Ban H."/>
            <person name="Sato S."/>
            <person name="Yoshikawa S."/>
            <person name="Yamada K."/>
            <person name="Nakamura Y."/>
            <person name="Ichinomiya M."/>
            <person name="Sato N."/>
            <person name="Blanc-Mathieu R."/>
            <person name="Endo H."/>
            <person name="Kuwata A."/>
            <person name="Ogata H."/>
        </authorList>
    </citation>
    <scope>NUCLEOTIDE SEQUENCE [LARGE SCALE GENOMIC DNA]</scope>
    <source>
        <strain evidence="5">NIES 3700</strain>
    </source>
</reference>
<sequence length="978" mass="108408">MISCFVITVLFWSCLFPGFVDPIATVFVSVLQPVGSVLPVIGLGLYVYPGRLKFGMEFGMGGEPRGEQGRAGVGVRDDGVYSRGPIAFIILLAVMIFMQILISYNLWPAMTSIKYNPRTNHYVSSNIQWIYRACILFFIPFTAWYAYGHSSKENTTQPTTYAGKYYIPLYLALATFLLGCVGFFSNYEGELIVLQHLLLPLMVLSIIQDKTVDPSKQFRLDSMGKSRKIENDGRYFGLLVHLLIAYAIVIGSIMSRVSTDTGKFEMEDYEASVLTRSIVLQLCSTVTMGVTEVAAKRSTTGDKYGILMMPVYIANNAFQLGLFLDIHTAPLSNWKLFLKLLGISVVASIFKNSGGNECVAWLLRFRDYPFSCSATFRSLQTKLTIDGFCEVVAFFLVSGMFFMEHHWRHYFGDNVRIAKIGEHGLPEWNAPGGGEPNPTNISSISLEYDYDTSHCAFSCVGYRIEQPQPPPTNQNVNILILGLFLVTCARKIMLSLESMLVIGWRMKRYRTSVIVADIENDNLDDSIVEAFSMEPKDSPGSSEVGGRRAGGGGNGVSMGSAIVSGIDFMDSYQYNPNVYGSFVVRKADEARRYVENTNLSDGWDPDMNKWDGVPCPEFECSRLHGWVRKNPVANIWQVLEKTDGVRANPAQLAALLSSTNNCLPQNANDQTFVEQLHPGCRILYQYYGGSMGFTDRDALWTEVLYRFRDGAVIVAFFSCEHPTRLPLPGVRRITIPPCGIMLYPEENGTTTVAQAWGVDLKSSFLTNIFFRKPIVNYLKRCSHAHIYECIVIKNKGEELLDNFRVPVGGAQCEPINTSNIVSVLSDLEQPSLRNQPFRPFASSSKKKGGGSPYFTPVPSVDSPTNSDDVDGSARQAAMSDMESEITDGLTMSQRDTDGNGDGDGGVGGGGKREEMEAPPFEINIAVFGKRPVHLFFAIIWVATHTLTYGFYTAAFLAPKGDQGRFCIQGQVCNDPISI</sequence>
<keyword evidence="3" id="KW-0732">Signal</keyword>
<dbReference type="Proteomes" id="UP001165122">
    <property type="component" value="Unassembled WGS sequence"/>
</dbReference>